<evidence type="ECO:0000256" key="29">
    <source>
        <dbReference type="PIRSR" id="PIRSR000047-2"/>
    </source>
</evidence>
<dbReference type="PRINTS" id="PR00465">
    <property type="entry name" value="EP450IV"/>
</dbReference>
<evidence type="ECO:0000256" key="11">
    <source>
        <dbReference type="ARBA" id="ARBA00022585"/>
    </source>
</evidence>
<keyword evidence="18 27" id="KW-0408">Iron</keyword>
<keyword evidence="15 27" id="KW-0256">Endoplasmic reticulum</keyword>
<dbReference type="GO" id="GO:0019371">
    <property type="term" value="P:cyclooxygenase pathway"/>
    <property type="evidence" value="ECO:0007669"/>
    <property type="project" value="Ensembl"/>
</dbReference>
<feature type="signal peptide" evidence="30">
    <location>
        <begin position="1"/>
        <end position="19"/>
    </location>
</feature>
<dbReference type="GO" id="GO:0035360">
    <property type="term" value="P:positive regulation of peroxisome proliferator activated receptor signaling pathway"/>
    <property type="evidence" value="ECO:0007669"/>
    <property type="project" value="Ensembl"/>
</dbReference>
<feature type="chain" id="PRO_5034095673" description="Prostacyclin synthase" evidence="30">
    <location>
        <begin position="20"/>
        <end position="468"/>
    </location>
</feature>
<dbReference type="AlphaFoldDB" id="A0A8C5Z215"/>
<dbReference type="GO" id="GO:0004497">
    <property type="term" value="F:monooxygenase activity"/>
    <property type="evidence" value="ECO:0007669"/>
    <property type="project" value="InterPro"/>
</dbReference>
<dbReference type="PANTHER" id="PTHR24306">
    <property type="match status" value="1"/>
</dbReference>
<keyword evidence="30" id="KW-0732">Signal</keyword>
<dbReference type="GO" id="GO:0106256">
    <property type="term" value="F:hydroperoxy icosatetraenoate dehydratase activity"/>
    <property type="evidence" value="ECO:0007669"/>
    <property type="project" value="UniProtKB-EC"/>
</dbReference>
<keyword evidence="14 27" id="KW-0479">Metal-binding</keyword>
<evidence type="ECO:0000256" key="19">
    <source>
        <dbReference type="ARBA" id="ARBA00023098"/>
    </source>
</evidence>
<dbReference type="GO" id="GO:0005634">
    <property type="term" value="C:nucleus"/>
    <property type="evidence" value="ECO:0007669"/>
    <property type="project" value="Ensembl"/>
</dbReference>
<dbReference type="EC" id="4.2.1.152" evidence="7"/>
<organism evidence="31 32">
    <name type="scientific">Marmota marmota marmota</name>
    <name type="common">Alpine marmot</name>
    <dbReference type="NCBI Taxonomy" id="9994"/>
    <lineage>
        <taxon>Eukaryota</taxon>
        <taxon>Metazoa</taxon>
        <taxon>Chordata</taxon>
        <taxon>Craniata</taxon>
        <taxon>Vertebrata</taxon>
        <taxon>Euteleostomi</taxon>
        <taxon>Mammalia</taxon>
        <taxon>Eutheria</taxon>
        <taxon>Euarchontoglires</taxon>
        <taxon>Glires</taxon>
        <taxon>Rodentia</taxon>
        <taxon>Sciuromorpha</taxon>
        <taxon>Sciuridae</taxon>
        <taxon>Xerinae</taxon>
        <taxon>Marmotini</taxon>
        <taxon>Marmota</taxon>
    </lineage>
</organism>
<dbReference type="GO" id="GO:0050728">
    <property type="term" value="P:negative regulation of inflammatory response"/>
    <property type="evidence" value="ECO:0007669"/>
    <property type="project" value="Ensembl"/>
</dbReference>
<gene>
    <name evidence="31" type="primary">PTGIS</name>
</gene>
<comment type="catalytic activity">
    <reaction evidence="1">
        <text>prostaglandin H2 = prostaglandin I2</text>
        <dbReference type="Rhea" id="RHEA:23580"/>
        <dbReference type="ChEBI" id="CHEBI:57403"/>
        <dbReference type="ChEBI" id="CHEBI:57405"/>
        <dbReference type="EC" id="5.3.99.4"/>
    </reaction>
    <physiologicalReaction direction="left-to-right" evidence="1">
        <dbReference type="Rhea" id="RHEA:23581"/>
    </physiologicalReaction>
</comment>
<reference evidence="31" key="1">
    <citation type="submission" date="2025-08" db="UniProtKB">
        <authorList>
            <consortium name="Ensembl"/>
        </authorList>
    </citation>
    <scope>IDENTIFICATION</scope>
</reference>
<evidence type="ECO:0000256" key="5">
    <source>
        <dbReference type="ARBA" id="ARBA00010617"/>
    </source>
</evidence>
<dbReference type="Gene3D" id="1.10.630.10">
    <property type="entry name" value="Cytochrome P450"/>
    <property type="match status" value="1"/>
</dbReference>
<evidence type="ECO:0000256" key="12">
    <source>
        <dbReference type="ARBA" id="ARBA00022617"/>
    </source>
</evidence>
<evidence type="ECO:0000256" key="21">
    <source>
        <dbReference type="ARBA" id="ARBA00023160"/>
    </source>
</evidence>
<dbReference type="GO" id="GO:0046697">
    <property type="term" value="P:decidualization"/>
    <property type="evidence" value="ECO:0007669"/>
    <property type="project" value="Ensembl"/>
</dbReference>
<keyword evidence="22" id="KW-0413">Isomerase</keyword>
<evidence type="ECO:0000256" key="1">
    <source>
        <dbReference type="ARBA" id="ARBA00000463"/>
    </source>
</evidence>
<comment type="similarity">
    <text evidence="5 27">Belongs to the cytochrome P450 family.</text>
</comment>
<feature type="binding site" evidence="29">
    <location>
        <position position="96"/>
    </location>
    <ligand>
        <name>substrate</name>
    </ligand>
</feature>
<evidence type="ECO:0000256" key="10">
    <source>
        <dbReference type="ARBA" id="ARBA00022516"/>
    </source>
</evidence>
<evidence type="ECO:0000313" key="32">
    <source>
        <dbReference type="Proteomes" id="UP000694407"/>
    </source>
</evidence>
<dbReference type="PANTHER" id="PTHR24306:SF4">
    <property type="entry name" value="PROSTACYCLIN SYNTHASE"/>
    <property type="match status" value="1"/>
</dbReference>
<keyword evidence="13" id="KW-0812">Transmembrane</keyword>
<evidence type="ECO:0000313" key="31">
    <source>
        <dbReference type="Ensembl" id="ENSMMMP00000008259.1"/>
    </source>
</evidence>
<dbReference type="Proteomes" id="UP000694407">
    <property type="component" value="Unplaced"/>
</dbReference>
<dbReference type="GO" id="GO:0005901">
    <property type="term" value="C:caveola"/>
    <property type="evidence" value="ECO:0007669"/>
    <property type="project" value="Ensembl"/>
</dbReference>
<keyword evidence="19" id="KW-0443">Lipid metabolism</keyword>
<dbReference type="GO" id="GO:0045019">
    <property type="term" value="P:negative regulation of nitric oxide biosynthetic process"/>
    <property type="evidence" value="ECO:0007669"/>
    <property type="project" value="Ensembl"/>
</dbReference>
<keyword evidence="23" id="KW-0456">Lyase</keyword>
<keyword evidence="17" id="KW-1133">Transmembrane helix</keyword>
<dbReference type="GO" id="GO:0007566">
    <property type="term" value="P:embryo implantation"/>
    <property type="evidence" value="ECO:0007669"/>
    <property type="project" value="Ensembl"/>
</dbReference>
<evidence type="ECO:0000256" key="16">
    <source>
        <dbReference type="ARBA" id="ARBA00022832"/>
    </source>
</evidence>
<feature type="binding site" evidence="29">
    <location>
        <position position="350"/>
    </location>
    <ligand>
        <name>substrate</name>
    </ligand>
</feature>
<evidence type="ECO:0000256" key="9">
    <source>
        <dbReference type="ARBA" id="ARBA00022501"/>
    </source>
</evidence>
<name>A0A8C5Z215_MARMA</name>
<evidence type="ECO:0000256" key="6">
    <source>
        <dbReference type="ARBA" id="ARBA00012204"/>
    </source>
</evidence>
<dbReference type="GO" id="GO:0097190">
    <property type="term" value="P:apoptotic signaling pathway"/>
    <property type="evidence" value="ECO:0007669"/>
    <property type="project" value="Ensembl"/>
</dbReference>
<evidence type="ECO:0000256" key="14">
    <source>
        <dbReference type="ARBA" id="ARBA00022723"/>
    </source>
</evidence>
<evidence type="ECO:0000256" key="24">
    <source>
        <dbReference type="ARBA" id="ARBA00031205"/>
    </source>
</evidence>
<dbReference type="SUPFAM" id="SSF48264">
    <property type="entry name" value="Cytochrome P450"/>
    <property type="match status" value="1"/>
</dbReference>
<evidence type="ECO:0000256" key="26">
    <source>
        <dbReference type="ARBA" id="ARBA00045141"/>
    </source>
</evidence>
<dbReference type="Pfam" id="PF00067">
    <property type="entry name" value="p450"/>
    <property type="match status" value="1"/>
</dbReference>
<dbReference type="Ensembl" id="ENSMMMT00000009421.1">
    <property type="protein sequence ID" value="ENSMMMP00000008259.1"/>
    <property type="gene ID" value="ENSMMMG00000007402.1"/>
</dbReference>
<evidence type="ECO:0000256" key="7">
    <source>
        <dbReference type="ARBA" id="ARBA00013084"/>
    </source>
</evidence>
<accession>A0A8C5Z215</accession>
<keyword evidence="21" id="KW-0275">Fatty acid biosynthesis</keyword>
<keyword evidence="11" id="KW-0643">Prostaglandin biosynthesis</keyword>
<sequence length="468" mass="51691">GAWAPASCLCLRLLSTLLGRRRCCGFCRRPGEPPLDLGSIPWLGHALEFGRDAASFLARMKEKHGDIFTVSASGGRGVVPAAAGTWPGAWGELRARVSPWEPGSHAALARLRTLVHRDLQALTEAMFTNLRSVLLGDATEGASGWREVGLLDLCYGSLLRAGYLTLYGVEASPHTQESQAQDRAHSADVYHTFRQLDLMLPKLARGSLSVGCRSREWGKLGPATCSSPMLTVVLMDKPSQPAVTVGNGLLLLQGNTGPAAFWLLLFLLKNPEALAAVRGELERVLWRAEQPVSQMTTLPQKVLDNMPVLDSVLDETLRLTAAPFITREVVVDMAMPMADGREFSLRRGDRLLLFPFLSPQRDPDIYSDPETFKYDRFLNADGSEKRDFYKDGKRLKHPSVPWGAGHNQCLGRGYAVSSMKQFVVLVLTHCDLELIRADVEVPEFDLSRYGFGLMQPELDVPVRFRVRP</sequence>
<evidence type="ECO:0000256" key="4">
    <source>
        <dbReference type="ARBA" id="ARBA00004389"/>
    </source>
</evidence>
<dbReference type="GO" id="GO:0020037">
    <property type="term" value="F:heme binding"/>
    <property type="evidence" value="ECO:0007669"/>
    <property type="project" value="Ensembl"/>
</dbReference>
<evidence type="ECO:0000256" key="18">
    <source>
        <dbReference type="ARBA" id="ARBA00023004"/>
    </source>
</evidence>
<dbReference type="GO" id="GO:0071456">
    <property type="term" value="P:cellular response to hypoxia"/>
    <property type="evidence" value="ECO:0007669"/>
    <property type="project" value="Ensembl"/>
</dbReference>
<evidence type="ECO:0000256" key="15">
    <source>
        <dbReference type="ARBA" id="ARBA00022824"/>
    </source>
</evidence>
<comment type="cofactor">
    <cofactor evidence="3 27 28">
        <name>heme</name>
        <dbReference type="ChEBI" id="CHEBI:30413"/>
    </cofactor>
</comment>
<evidence type="ECO:0000256" key="17">
    <source>
        <dbReference type="ARBA" id="ARBA00022989"/>
    </source>
</evidence>
<evidence type="ECO:0000256" key="2">
    <source>
        <dbReference type="ARBA" id="ARBA00001719"/>
    </source>
</evidence>
<dbReference type="GO" id="GO:0045766">
    <property type="term" value="P:positive regulation of angiogenesis"/>
    <property type="evidence" value="ECO:0007669"/>
    <property type="project" value="Ensembl"/>
</dbReference>
<dbReference type="GO" id="GO:0071347">
    <property type="term" value="P:cellular response to interleukin-1"/>
    <property type="evidence" value="ECO:0007669"/>
    <property type="project" value="Ensembl"/>
</dbReference>
<evidence type="ECO:0000256" key="25">
    <source>
        <dbReference type="ARBA" id="ARBA00033404"/>
    </source>
</evidence>
<keyword evidence="12 27" id="KW-0349">Heme</keyword>
<dbReference type="GO" id="GO:0016705">
    <property type="term" value="F:oxidoreductase activity, acting on paired donors, with incorporation or reduction of molecular oxygen"/>
    <property type="evidence" value="ECO:0007669"/>
    <property type="project" value="InterPro"/>
</dbReference>
<keyword evidence="20 27" id="KW-0472">Membrane</keyword>
<dbReference type="GeneTree" id="ENSGT00940000153709"/>
<keyword evidence="10" id="KW-0444">Lipid biosynthesis</keyword>
<keyword evidence="32" id="KW-1185">Reference proteome</keyword>
<evidence type="ECO:0000256" key="3">
    <source>
        <dbReference type="ARBA" id="ARBA00001971"/>
    </source>
</evidence>
<comment type="function">
    <text evidence="26">Catalyzes the biosynthesis and metabolism of eicosanoids. Catalyzes the isomerization of prostaglandin H2 to prostacyclin (= prostaglandin I2), a potent mediator of vasodilation and inhibitor of platelet aggregation. Additionally, displays dehydratase activity, toward hydroperoxyeicosatetraenoates (HPETEs), especially toward (15S)-hydroperoxy-(5Z,8Z,11Z,13E)-eicosatetraenoate (15(S)-HPETE).</text>
</comment>
<dbReference type="GO" id="GO:0005789">
    <property type="term" value="C:endoplasmic reticulum membrane"/>
    <property type="evidence" value="ECO:0007669"/>
    <property type="project" value="UniProtKB-SubCell"/>
</dbReference>
<dbReference type="InterPro" id="IPR001128">
    <property type="entry name" value="Cyt_P450"/>
</dbReference>
<dbReference type="InterPro" id="IPR036396">
    <property type="entry name" value="Cyt_P450_sf"/>
</dbReference>
<keyword evidence="16" id="KW-0276">Fatty acid metabolism</keyword>
<evidence type="ECO:0000256" key="20">
    <source>
        <dbReference type="ARBA" id="ARBA00023136"/>
    </source>
</evidence>
<protein>
    <recommendedName>
        <fullName evidence="8">Prostacyclin synthase</fullName>
        <ecNumber evidence="7">4.2.1.152</ecNumber>
        <ecNumber evidence="6">5.3.99.4</ecNumber>
    </recommendedName>
    <alternativeName>
        <fullName evidence="25">Hydroperoxy icosatetraenoate dehydratase</fullName>
    </alternativeName>
    <alternativeName>
        <fullName evidence="24">Prostaglandin I2 synthase</fullName>
    </alternativeName>
</protein>
<evidence type="ECO:0000256" key="22">
    <source>
        <dbReference type="ARBA" id="ARBA00023235"/>
    </source>
</evidence>
<evidence type="ECO:0000256" key="8">
    <source>
        <dbReference type="ARBA" id="ARBA00017409"/>
    </source>
</evidence>
<dbReference type="GO" id="GO:0071354">
    <property type="term" value="P:cellular response to interleukin-6"/>
    <property type="evidence" value="ECO:0007669"/>
    <property type="project" value="Ensembl"/>
</dbReference>
<proteinExistence type="inferred from homology"/>
<evidence type="ECO:0000256" key="23">
    <source>
        <dbReference type="ARBA" id="ARBA00023239"/>
    </source>
</evidence>
<dbReference type="InterPro" id="IPR002403">
    <property type="entry name" value="Cyt_P450_E_grp-IV"/>
</dbReference>
<comment type="subcellular location">
    <subcellularLocation>
        <location evidence="4">Endoplasmic reticulum membrane</location>
        <topology evidence="4">Single-pass membrane protein</topology>
    </subcellularLocation>
</comment>
<dbReference type="PIRSF" id="PIRSF000047">
    <property type="entry name" value="Cytochrome_CYPVIIA1"/>
    <property type="match status" value="1"/>
</dbReference>
<dbReference type="GO" id="GO:1900119">
    <property type="term" value="P:positive regulation of execution phase of apoptosis"/>
    <property type="evidence" value="ECO:0007669"/>
    <property type="project" value="Ensembl"/>
</dbReference>
<evidence type="ECO:0000256" key="13">
    <source>
        <dbReference type="ARBA" id="ARBA00022692"/>
    </source>
</evidence>
<dbReference type="EC" id="5.3.99.4" evidence="6"/>
<evidence type="ECO:0000256" key="28">
    <source>
        <dbReference type="PIRSR" id="PIRSR000047-1"/>
    </source>
</evidence>
<dbReference type="GO" id="GO:0005788">
    <property type="term" value="C:endoplasmic reticulum lumen"/>
    <property type="evidence" value="ECO:0007669"/>
    <property type="project" value="Ensembl"/>
</dbReference>
<comment type="catalytic activity">
    <reaction evidence="2">
        <text>a hydroperoxyeicosatetraenoate = an oxoeicosatetraenoate + H2O</text>
        <dbReference type="Rhea" id="RHEA:55556"/>
        <dbReference type="ChEBI" id="CHEBI:15377"/>
        <dbReference type="ChEBI" id="CHEBI:59720"/>
        <dbReference type="ChEBI" id="CHEBI:131859"/>
        <dbReference type="EC" id="4.2.1.152"/>
    </reaction>
    <physiologicalReaction direction="left-to-right" evidence="2">
        <dbReference type="Rhea" id="RHEA:55557"/>
    </physiologicalReaction>
</comment>
<keyword evidence="9" id="KW-0644">Prostaglandin metabolism</keyword>
<evidence type="ECO:0000256" key="30">
    <source>
        <dbReference type="SAM" id="SignalP"/>
    </source>
</evidence>
<feature type="binding site" evidence="29">
    <location>
        <position position="255"/>
    </location>
    <ligand>
        <name>substrate</name>
    </ligand>
</feature>
<dbReference type="InterPro" id="IPR024204">
    <property type="entry name" value="Cyt_P450_CYP7A1-type"/>
</dbReference>
<dbReference type="GO" id="GO:0008116">
    <property type="term" value="F:prostaglandin-I synthase activity"/>
    <property type="evidence" value="ECO:0007669"/>
    <property type="project" value="UniProtKB-EC"/>
</dbReference>
<reference evidence="31" key="2">
    <citation type="submission" date="2025-09" db="UniProtKB">
        <authorList>
            <consortium name="Ensembl"/>
        </authorList>
    </citation>
    <scope>IDENTIFICATION</scope>
</reference>
<dbReference type="GO" id="GO:0005506">
    <property type="term" value="F:iron ion binding"/>
    <property type="evidence" value="ECO:0007669"/>
    <property type="project" value="InterPro"/>
</dbReference>
<feature type="binding site" description="axial binding residue" evidence="28">
    <location>
        <position position="409"/>
    </location>
    <ligand>
        <name>heme</name>
        <dbReference type="ChEBI" id="CHEBI:30413"/>
    </ligand>
    <ligandPart>
        <name>Fe</name>
        <dbReference type="ChEBI" id="CHEBI:18248"/>
    </ligandPart>
</feature>
<evidence type="ECO:0000256" key="27">
    <source>
        <dbReference type="PIRNR" id="PIRNR000047"/>
    </source>
</evidence>